<dbReference type="Pfam" id="PF07859">
    <property type="entry name" value="Abhydrolase_3"/>
    <property type="match status" value="1"/>
</dbReference>
<dbReference type="InterPro" id="IPR029058">
    <property type="entry name" value="AB_hydrolase_fold"/>
</dbReference>
<dbReference type="InterPro" id="IPR013094">
    <property type="entry name" value="AB_hydrolase_3"/>
</dbReference>
<dbReference type="InterPro" id="IPR050300">
    <property type="entry name" value="GDXG_lipolytic_enzyme"/>
</dbReference>
<accession>A0A7I7WVY8</accession>
<reference evidence="4 5" key="1">
    <citation type="journal article" date="2019" name="Emerg. Microbes Infect.">
        <title>Comprehensive subspecies identification of 175 nontuberculous mycobacteria species based on 7547 genomic profiles.</title>
        <authorList>
            <person name="Matsumoto Y."/>
            <person name="Kinjo T."/>
            <person name="Motooka D."/>
            <person name="Nabeya D."/>
            <person name="Jung N."/>
            <person name="Uechi K."/>
            <person name="Horii T."/>
            <person name="Iida T."/>
            <person name="Fujita J."/>
            <person name="Nakamura S."/>
        </authorList>
    </citation>
    <scope>NUCLEOTIDE SEQUENCE [LARGE SCALE GENOMIC DNA]</scope>
    <source>
        <strain evidence="4 5">JCM 13571</strain>
    </source>
</reference>
<dbReference type="Gene3D" id="3.40.50.1820">
    <property type="entry name" value="alpha/beta hydrolase"/>
    <property type="match status" value="1"/>
</dbReference>
<sequence>MTTGQELAISFVAGRSLRARAVCKAAKLLVKPAVYVGGHLLDLPWPFAVAELAAKCLPKLSGVTVEPVRVGEMYAEIIRPAAGPRSPHVLLYLHGGAFYVGGPNTHRRAVSHLVRETGQTALVVDYRQSPRHPVSSSVRDCAEAFEWLIGRGYQAGDISIVGDSAGGFLSVATAITVRQRSLGKPAGLVCWSPGLDFTPIPHRRGRYRDALIGRRAYNALCRSLAKVESRAGGADGIGATTSLLCADVTGLPATLIQVGSQEFVAPDAVDFARHLADNGVRTTLELWDRQIHVFPVLADILPEGMAALRRAAVYLNELHAATPGTQPAA</sequence>
<dbReference type="RefSeq" id="WP_133054941.1">
    <property type="nucleotide sequence ID" value="NZ_AP022609.1"/>
</dbReference>
<evidence type="ECO:0000256" key="2">
    <source>
        <dbReference type="ARBA" id="ARBA00022801"/>
    </source>
</evidence>
<dbReference type="PANTHER" id="PTHR48081">
    <property type="entry name" value="AB HYDROLASE SUPERFAMILY PROTEIN C4A8.06C"/>
    <property type="match status" value="1"/>
</dbReference>
<gene>
    <name evidence="4" type="ORF">MHIB_01020</name>
</gene>
<evidence type="ECO:0000313" key="4">
    <source>
        <dbReference type="EMBL" id="BBZ21684.1"/>
    </source>
</evidence>
<dbReference type="EMBL" id="AP022609">
    <property type="protein sequence ID" value="BBZ21684.1"/>
    <property type="molecule type" value="Genomic_DNA"/>
</dbReference>
<evidence type="ECO:0000313" key="5">
    <source>
        <dbReference type="Proteomes" id="UP000467260"/>
    </source>
</evidence>
<dbReference type="PANTHER" id="PTHR48081:SF30">
    <property type="entry name" value="ACETYL-HYDROLASE LIPR-RELATED"/>
    <property type="match status" value="1"/>
</dbReference>
<dbReference type="SUPFAM" id="SSF53474">
    <property type="entry name" value="alpha/beta-Hydrolases"/>
    <property type="match status" value="1"/>
</dbReference>
<dbReference type="KEGG" id="mhib:MHIB_01020"/>
<dbReference type="OrthoDB" id="128186at2"/>
<feature type="domain" description="Alpha/beta hydrolase fold-3" evidence="3">
    <location>
        <begin position="90"/>
        <end position="294"/>
    </location>
</feature>
<organism evidence="4 5">
    <name type="scientific">Mycolicibacter hiberniae</name>
    <dbReference type="NCBI Taxonomy" id="29314"/>
    <lineage>
        <taxon>Bacteria</taxon>
        <taxon>Bacillati</taxon>
        <taxon>Actinomycetota</taxon>
        <taxon>Actinomycetes</taxon>
        <taxon>Mycobacteriales</taxon>
        <taxon>Mycobacteriaceae</taxon>
        <taxon>Mycolicibacter</taxon>
    </lineage>
</organism>
<proteinExistence type="inferred from homology"/>
<dbReference type="AlphaFoldDB" id="A0A7I7WVY8"/>
<comment type="similarity">
    <text evidence="1">Belongs to the 'GDXG' lipolytic enzyme family.</text>
</comment>
<keyword evidence="2 4" id="KW-0378">Hydrolase</keyword>
<protein>
    <submittedName>
        <fullName evidence="4">Putative hydrolase/esterase/lipase</fullName>
    </submittedName>
</protein>
<dbReference type="GO" id="GO:0004806">
    <property type="term" value="F:triacylglycerol lipase activity"/>
    <property type="evidence" value="ECO:0007669"/>
    <property type="project" value="TreeGrafter"/>
</dbReference>
<keyword evidence="5" id="KW-1185">Reference proteome</keyword>
<evidence type="ECO:0000256" key="1">
    <source>
        <dbReference type="ARBA" id="ARBA00010515"/>
    </source>
</evidence>
<dbReference type="Proteomes" id="UP000467260">
    <property type="component" value="Chromosome"/>
</dbReference>
<evidence type="ECO:0000259" key="3">
    <source>
        <dbReference type="Pfam" id="PF07859"/>
    </source>
</evidence>
<name>A0A7I7WVY8_9MYCO</name>